<gene>
    <name evidence="2" type="ORF">DCAR_030669</name>
    <name evidence="3" type="ORF">DCAR_0935632</name>
</gene>
<dbReference type="InterPro" id="IPR035979">
    <property type="entry name" value="RBD_domain_sf"/>
</dbReference>
<dbReference type="InterPro" id="IPR012977">
    <property type="entry name" value="SDA1_N"/>
</dbReference>
<accession>A0A175YIN7</accession>
<dbReference type="PANTHER" id="PTHR35707">
    <property type="entry name" value="OS06G0608100 PROTEIN"/>
    <property type="match status" value="1"/>
</dbReference>
<evidence type="ECO:0000313" key="3">
    <source>
        <dbReference type="EMBL" id="WOH16083.1"/>
    </source>
</evidence>
<feature type="domain" description="SDA1 N-terminal" evidence="1">
    <location>
        <begin position="84"/>
        <end position="156"/>
    </location>
</feature>
<dbReference type="PANTHER" id="PTHR35707:SF1">
    <property type="entry name" value="SPC7 KINETOCHORE PROTEIN DOMAIN-CONTAINING PROTEIN"/>
    <property type="match status" value="1"/>
</dbReference>
<dbReference type="Proteomes" id="UP000077755">
    <property type="component" value="Chromosome 9"/>
</dbReference>
<dbReference type="AlphaFoldDB" id="A0A175YIN7"/>
<reference evidence="3" key="2">
    <citation type="submission" date="2022-03" db="EMBL/GenBank/DDBJ databases">
        <title>Draft title - Genomic analysis of global carrot germplasm unveils the trajectory of domestication and the origin of high carotenoid orange carrot.</title>
        <authorList>
            <person name="Iorizzo M."/>
            <person name="Ellison S."/>
            <person name="Senalik D."/>
            <person name="Macko-Podgorni A."/>
            <person name="Grzebelus D."/>
            <person name="Bostan H."/>
            <person name="Rolling W."/>
            <person name="Curaba J."/>
            <person name="Simon P."/>
        </authorList>
    </citation>
    <scope>NUCLEOTIDE SEQUENCE</scope>
    <source>
        <tissue evidence="3">Leaf</tissue>
    </source>
</reference>
<dbReference type="Pfam" id="PF08158">
    <property type="entry name" value="SDA1_HEAT"/>
    <property type="match status" value="1"/>
</dbReference>
<evidence type="ECO:0000313" key="4">
    <source>
        <dbReference type="Proteomes" id="UP000077755"/>
    </source>
</evidence>
<keyword evidence="4" id="KW-1185">Reference proteome</keyword>
<dbReference type="GO" id="GO:0003676">
    <property type="term" value="F:nucleic acid binding"/>
    <property type="evidence" value="ECO:0007669"/>
    <property type="project" value="InterPro"/>
</dbReference>
<sequence length="364" mass="41685">MFFCTEQIYSDPVFQRTDPSHQGLHSSSTIWLDEVDSSDWFRYITYSKEEEAVRCIQSVYGYTLEGRPLRACFGTTKYSHACLRSVANNTGTMSSKMKKKAKLQRVIRSMKKQQLQSSEKTTSSRSYSPLNHLNDAQGFVEKLYSRLQTADKFEIKGKPDSAETVVLVDGYLTKRACCWFSRLDMQNLPGVDALTAFAYFFDAESTRKYVSSRSLAEERQISSLLLGSMLDVVEEVQLARLELRNLIQCIFCSESGVLLARNITDPSTPSVAAVLRGSQNVCRPPRRPIPEEDRRLILRIQILPGYLNFNIHCLATARYNDLSKYLTDEQKRRDSEKRRSESKLESIYVSEPQQNVKEVVMTHN</sequence>
<dbReference type="STRING" id="79200.A0A175YIN7"/>
<proteinExistence type="predicted"/>
<name>A0A175YIN7_DAUCS</name>
<dbReference type="InterPro" id="IPR012677">
    <property type="entry name" value="Nucleotide-bd_a/b_plait_sf"/>
</dbReference>
<reference evidence="2" key="1">
    <citation type="journal article" date="2016" name="Nat. Genet.">
        <title>A high-quality carrot genome assembly provides new insights into carotenoid accumulation and asterid genome evolution.</title>
        <authorList>
            <person name="Iorizzo M."/>
            <person name="Ellison S."/>
            <person name="Senalik D."/>
            <person name="Zeng P."/>
            <person name="Satapoomin P."/>
            <person name="Huang J."/>
            <person name="Bowman M."/>
            <person name="Iovene M."/>
            <person name="Sanseverino W."/>
            <person name="Cavagnaro P."/>
            <person name="Yildiz M."/>
            <person name="Macko-Podgorni A."/>
            <person name="Moranska E."/>
            <person name="Grzebelus E."/>
            <person name="Grzebelus D."/>
            <person name="Ashrafi H."/>
            <person name="Zheng Z."/>
            <person name="Cheng S."/>
            <person name="Spooner D."/>
            <person name="Van Deynze A."/>
            <person name="Simon P."/>
        </authorList>
    </citation>
    <scope>NUCLEOTIDE SEQUENCE [LARGE SCALE GENOMIC DNA]</scope>
    <source>
        <tissue evidence="2">Leaf</tissue>
    </source>
</reference>
<dbReference type="SUPFAM" id="SSF54928">
    <property type="entry name" value="RNA-binding domain, RBD"/>
    <property type="match status" value="1"/>
</dbReference>
<evidence type="ECO:0000313" key="2">
    <source>
        <dbReference type="EMBL" id="KZM83100.1"/>
    </source>
</evidence>
<dbReference type="Gramene" id="KZM83100">
    <property type="protein sequence ID" value="KZM83100"/>
    <property type="gene ID" value="DCAR_030669"/>
</dbReference>
<dbReference type="Gene3D" id="3.30.70.330">
    <property type="match status" value="1"/>
</dbReference>
<organism evidence="2">
    <name type="scientific">Daucus carota subsp. sativus</name>
    <name type="common">Carrot</name>
    <dbReference type="NCBI Taxonomy" id="79200"/>
    <lineage>
        <taxon>Eukaryota</taxon>
        <taxon>Viridiplantae</taxon>
        <taxon>Streptophyta</taxon>
        <taxon>Embryophyta</taxon>
        <taxon>Tracheophyta</taxon>
        <taxon>Spermatophyta</taxon>
        <taxon>Magnoliopsida</taxon>
        <taxon>eudicotyledons</taxon>
        <taxon>Gunneridae</taxon>
        <taxon>Pentapetalae</taxon>
        <taxon>asterids</taxon>
        <taxon>campanulids</taxon>
        <taxon>Apiales</taxon>
        <taxon>Apiaceae</taxon>
        <taxon>Apioideae</taxon>
        <taxon>Scandiceae</taxon>
        <taxon>Daucinae</taxon>
        <taxon>Daucus</taxon>
        <taxon>Daucus sect. Daucus</taxon>
    </lineage>
</organism>
<dbReference type="EMBL" id="LNRQ01000009">
    <property type="protein sequence ID" value="KZM83100.1"/>
    <property type="molecule type" value="Genomic_DNA"/>
</dbReference>
<dbReference type="EMBL" id="CP093351">
    <property type="protein sequence ID" value="WOH16083.1"/>
    <property type="molecule type" value="Genomic_DNA"/>
</dbReference>
<evidence type="ECO:0000259" key="1">
    <source>
        <dbReference type="Pfam" id="PF08158"/>
    </source>
</evidence>
<protein>
    <recommendedName>
        <fullName evidence="1">SDA1 N-terminal domain-containing protein</fullName>
    </recommendedName>
</protein>